<dbReference type="GO" id="GO:0005737">
    <property type="term" value="C:cytoplasm"/>
    <property type="evidence" value="ECO:0007669"/>
    <property type="project" value="UniProtKB-SubCell"/>
</dbReference>
<feature type="domain" description="R3H" evidence="7">
    <location>
        <begin position="177"/>
        <end position="243"/>
    </location>
</feature>
<dbReference type="PANTHER" id="PTHR35800:SF1">
    <property type="entry name" value="RNA-BINDING PROTEIN KHPB"/>
    <property type="match status" value="1"/>
</dbReference>
<dbReference type="PANTHER" id="PTHR35800">
    <property type="entry name" value="PROTEIN JAG"/>
    <property type="match status" value="1"/>
</dbReference>
<dbReference type="InterPro" id="IPR015946">
    <property type="entry name" value="KH_dom-like_a/b"/>
</dbReference>
<sequence length="247" mass="27774">MAIFTGKTVAEAIENGLITLKLTKSEANIKVLNGPKQGLFGRVRKEAEVEVLPINSRYHAIGTDLMSEDESEVSIESLPESGEMTNEQVRAMLVSSLSRATAEYVKELAAKKDIILSYEIKINHDDWVINLKTNNETKLIGIKGATINEFQDLANQYVREARLDDIEVMLDTNDYRAKRSKILKKVAKQAVNEVIKSEEVVVFDPMPEGERAQIHEFLKDNQQVRSYSEGKGKQRVVVVAPRTKLND</sequence>
<dbReference type="Pfam" id="PF01424">
    <property type="entry name" value="R3H"/>
    <property type="match status" value="1"/>
</dbReference>
<evidence type="ECO:0000313" key="9">
    <source>
        <dbReference type="Proteomes" id="UP000051697"/>
    </source>
</evidence>
<evidence type="ECO:0000256" key="2">
    <source>
        <dbReference type="ARBA" id="ARBA00022884"/>
    </source>
</evidence>
<dbReference type="PATRIC" id="fig|1423778.4.peg.1344"/>
<dbReference type="Gene3D" id="3.30.300.20">
    <property type="match status" value="1"/>
</dbReference>
<dbReference type="InterPro" id="IPR034079">
    <property type="entry name" value="R3H_KhpB"/>
</dbReference>
<dbReference type="GO" id="GO:0003723">
    <property type="term" value="F:RNA binding"/>
    <property type="evidence" value="ECO:0007669"/>
    <property type="project" value="UniProtKB-UniRule"/>
</dbReference>
<comment type="similarity">
    <text evidence="6">Belongs to the KhpB RNA-binding protein family.</text>
</comment>
<comment type="subcellular location">
    <subcellularLocation>
        <location evidence="6">Cytoplasm</location>
    </subcellularLocation>
</comment>
<dbReference type="AlphaFoldDB" id="A0A0R1RH51"/>
<comment type="caution">
    <text evidence="6">Lacks conserved residue(s) required for the propagation of feature annotation.</text>
</comment>
<organism evidence="8 9">
    <name type="scientific">Paucilactobacillus oligofermentans DSM 15707 = LMG 22743</name>
    <dbReference type="NCBI Taxonomy" id="1423778"/>
    <lineage>
        <taxon>Bacteria</taxon>
        <taxon>Bacillati</taxon>
        <taxon>Bacillota</taxon>
        <taxon>Bacilli</taxon>
        <taxon>Lactobacillales</taxon>
        <taxon>Lactobacillaceae</taxon>
        <taxon>Paucilactobacillus</taxon>
    </lineage>
</organism>
<dbReference type="SUPFAM" id="SSF82708">
    <property type="entry name" value="R3H domain"/>
    <property type="match status" value="1"/>
</dbReference>
<dbReference type="SMART" id="SM01245">
    <property type="entry name" value="Jag_N"/>
    <property type="match status" value="1"/>
</dbReference>
<comment type="caution">
    <text evidence="8">The sequence shown here is derived from an EMBL/GenBank/DDBJ whole genome shotgun (WGS) entry which is preliminary data.</text>
</comment>
<comment type="subunit">
    <text evidence="6">Forms a complex with KhpA.</text>
</comment>
<comment type="domain">
    <text evidence="6">Has an N-terminal Jag-N domain and 2 RNA-binding domains (KH and R3H).</text>
</comment>
<dbReference type="InterPro" id="IPR036867">
    <property type="entry name" value="R3H_dom_sf"/>
</dbReference>
<dbReference type="Proteomes" id="UP000051697">
    <property type="component" value="Unassembled WGS sequence"/>
</dbReference>
<protein>
    <recommendedName>
        <fullName evidence="6">RNA-binding protein KhpB</fullName>
    </recommendedName>
    <alternativeName>
        <fullName evidence="6">RNA-binding protein EloR</fullName>
    </alternativeName>
</protein>
<evidence type="ECO:0000256" key="5">
    <source>
        <dbReference type="ARBA" id="ARBA00023316"/>
    </source>
</evidence>
<evidence type="ECO:0000259" key="7">
    <source>
        <dbReference type="PROSITE" id="PS51061"/>
    </source>
</evidence>
<dbReference type="Pfam" id="PF14804">
    <property type="entry name" value="Jag_N"/>
    <property type="match status" value="1"/>
</dbReference>
<gene>
    <name evidence="6" type="primary">khpB</name>
    <name evidence="6" type="synonym">eloR</name>
    <name evidence="8" type="ORF">FC70_GL001309</name>
</gene>
<dbReference type="InterPro" id="IPR001374">
    <property type="entry name" value="R3H_dom"/>
</dbReference>
<dbReference type="GO" id="GO:0071555">
    <property type="term" value="P:cell wall organization"/>
    <property type="evidence" value="ECO:0007669"/>
    <property type="project" value="UniProtKB-KW"/>
</dbReference>
<dbReference type="InterPro" id="IPR032782">
    <property type="entry name" value="KhpB_N"/>
</dbReference>
<dbReference type="KEGG" id="lol:LACOL_1719"/>
<dbReference type="RefSeq" id="WP_057890232.1">
    <property type="nucleotide sequence ID" value="NZ_AZFE01000031.1"/>
</dbReference>
<dbReference type="HAMAP" id="MF_00867">
    <property type="entry name" value="KhpB"/>
    <property type="match status" value="1"/>
</dbReference>
<name>A0A0R1RH51_9LACO</name>
<dbReference type="OrthoDB" id="9794483at2"/>
<evidence type="ECO:0000256" key="4">
    <source>
        <dbReference type="ARBA" id="ARBA00023186"/>
    </source>
</evidence>
<evidence type="ECO:0000256" key="1">
    <source>
        <dbReference type="ARBA" id="ARBA00022490"/>
    </source>
</evidence>
<keyword evidence="5 6" id="KW-0961">Cell wall biogenesis/degradation</keyword>
<dbReference type="Gene3D" id="3.30.1370.50">
    <property type="entry name" value="R3H-like domain"/>
    <property type="match status" value="1"/>
</dbReference>
<evidence type="ECO:0000313" key="8">
    <source>
        <dbReference type="EMBL" id="KRL55705.1"/>
    </source>
</evidence>
<dbReference type="CDD" id="cd02644">
    <property type="entry name" value="R3H_jag"/>
    <property type="match status" value="1"/>
</dbReference>
<comment type="function">
    <text evidence="6">A probable RNA chaperone. Forms a complex with KhpA which binds to cellular RNA and controls its expression. Plays a role in peptidoglycan (PG) homeostasis and cell length regulation.</text>
</comment>
<keyword evidence="3 6" id="KW-0133">Cell shape</keyword>
<dbReference type="STRING" id="1423778.FC70_GL001309"/>
<keyword evidence="2 6" id="KW-0694">RNA-binding</keyword>
<dbReference type="InterPro" id="IPR038247">
    <property type="entry name" value="Jag_N_dom_sf"/>
</dbReference>
<accession>A0A0R1RH51</accession>
<dbReference type="GO" id="GO:0009252">
    <property type="term" value="P:peptidoglycan biosynthetic process"/>
    <property type="evidence" value="ECO:0007669"/>
    <property type="project" value="UniProtKB-UniRule"/>
</dbReference>
<dbReference type="EMBL" id="AZFE01000031">
    <property type="protein sequence ID" value="KRL55705.1"/>
    <property type="molecule type" value="Genomic_DNA"/>
</dbReference>
<keyword evidence="9" id="KW-1185">Reference proteome</keyword>
<keyword evidence="4 6" id="KW-0143">Chaperone</keyword>
<evidence type="ECO:0000256" key="6">
    <source>
        <dbReference type="HAMAP-Rule" id="MF_00867"/>
    </source>
</evidence>
<dbReference type="InterPro" id="IPR039247">
    <property type="entry name" value="KhpB"/>
</dbReference>
<reference evidence="8 9" key="1">
    <citation type="journal article" date="2015" name="Genome Announc.">
        <title>Expanding the biotechnology potential of lactobacilli through comparative genomics of 213 strains and associated genera.</title>
        <authorList>
            <person name="Sun Z."/>
            <person name="Harris H.M."/>
            <person name="McCann A."/>
            <person name="Guo C."/>
            <person name="Argimon S."/>
            <person name="Zhang W."/>
            <person name="Yang X."/>
            <person name="Jeffery I.B."/>
            <person name="Cooney J.C."/>
            <person name="Kagawa T.F."/>
            <person name="Liu W."/>
            <person name="Song Y."/>
            <person name="Salvetti E."/>
            <person name="Wrobel A."/>
            <person name="Rasinkangas P."/>
            <person name="Parkhill J."/>
            <person name="Rea M.C."/>
            <person name="O'Sullivan O."/>
            <person name="Ritari J."/>
            <person name="Douillard F.P."/>
            <person name="Paul Ross R."/>
            <person name="Yang R."/>
            <person name="Briner A.E."/>
            <person name="Felis G.E."/>
            <person name="de Vos W.M."/>
            <person name="Barrangou R."/>
            <person name="Klaenhammer T.R."/>
            <person name="Caufield P.W."/>
            <person name="Cui Y."/>
            <person name="Zhang H."/>
            <person name="O'Toole P.W."/>
        </authorList>
    </citation>
    <scope>NUCLEOTIDE SEQUENCE [LARGE SCALE GENOMIC DNA]</scope>
    <source>
        <strain evidence="8 9">DSM 15707</strain>
    </source>
</reference>
<dbReference type="PROSITE" id="PS51061">
    <property type="entry name" value="R3H"/>
    <property type="match status" value="1"/>
</dbReference>
<dbReference type="Gene3D" id="3.30.30.80">
    <property type="entry name" value="probable RNA-binding protein from clostridium symbiosum atcc 14940"/>
    <property type="match status" value="1"/>
</dbReference>
<proteinExistence type="inferred from homology"/>
<dbReference type="GO" id="GO:0008360">
    <property type="term" value="P:regulation of cell shape"/>
    <property type="evidence" value="ECO:0007669"/>
    <property type="project" value="UniProtKB-KW"/>
</dbReference>
<dbReference type="SMART" id="SM00393">
    <property type="entry name" value="R3H"/>
    <property type="match status" value="1"/>
</dbReference>
<keyword evidence="1 6" id="KW-0963">Cytoplasm</keyword>
<evidence type="ECO:0000256" key="3">
    <source>
        <dbReference type="ARBA" id="ARBA00022960"/>
    </source>
</evidence>